<name>A0A2I1DSS2_9GLOM</name>
<keyword evidence="1" id="KW-1133">Transmembrane helix</keyword>
<dbReference type="Proteomes" id="UP000232722">
    <property type="component" value="Unassembled WGS sequence"/>
</dbReference>
<sequence length="457" mass="53431">MFFFKSCPPFRTSEPKCFSILRLFIAIIFSSVIIIYAWISIEEFVSNIDEPNLYISELDEHFTYPGFRVCPKVLSNYNGDDTIDTLNISLYKLYRDISSSQLYIPNDYSFYDNKIHGLNDLNLYDFNTLYELHNNYSIPTNANFFIRDHDNNRCRIFIPPSINDEFSRIVEFKPFFVANELLFIITLDNSSIYSYFEINFESITINKRNLTIQSALSNRNPNKDLKDVNTTLIPNQYFITRGRYVIYELILKERISYSSYFSGYLGFKASNISTFLEIEEKELASTPNASYTALELRFQYNFIIREQQKFQITVARVISNIGGFYGALSGIFVLLFGASKLTPWGICQKYVCCWSYRRSFKRHLASRYVSRAGIPLADDPRKLPLGAELSDRVAVLEHLLKEYYIDAYYLEKLRTTRKRYLDLRNNNFELLKLLGDDIDEDLKDDIALERLEDGSTS</sequence>
<evidence type="ECO:0000313" key="3">
    <source>
        <dbReference type="EMBL" id="PKC16280.1"/>
    </source>
</evidence>
<dbReference type="OrthoDB" id="2403806at2759"/>
<dbReference type="VEuPathDB" id="FungiDB:RhiirFUN_026891"/>
<comment type="caution">
    <text evidence="3">The sequence shown here is derived from an EMBL/GenBank/DDBJ whole genome shotgun (WGS) entry which is preliminary data.</text>
</comment>
<dbReference type="VEuPathDB" id="FungiDB:FUN_001135"/>
<evidence type="ECO:0000313" key="2">
    <source>
        <dbReference type="EMBL" id="CAB5357181.1"/>
    </source>
</evidence>
<proteinExistence type="predicted"/>
<dbReference type="EMBL" id="LLXJ01000053">
    <property type="protein sequence ID" value="PKC16280.1"/>
    <property type="molecule type" value="Genomic_DNA"/>
</dbReference>
<evidence type="ECO:0000256" key="1">
    <source>
        <dbReference type="SAM" id="Phobius"/>
    </source>
</evidence>
<accession>A0A2I1DSS2</accession>
<gene>
    <name evidence="2" type="ORF">CHRIB12_LOCUS6648</name>
    <name evidence="3" type="ORF">RhiirA5_407233</name>
</gene>
<reference evidence="3 4" key="1">
    <citation type="submission" date="2016-04" db="EMBL/GenBank/DDBJ databases">
        <title>Genome analyses suggest a sexual origin of heterokaryosis in a supposedly ancient asexual fungus.</title>
        <authorList>
            <person name="Ropars J."/>
            <person name="Sedzielewska K."/>
            <person name="Noel J."/>
            <person name="Charron P."/>
            <person name="Farinelli L."/>
            <person name="Marton T."/>
            <person name="Kruger M."/>
            <person name="Pelin A."/>
            <person name="Brachmann A."/>
            <person name="Corradi N."/>
        </authorList>
    </citation>
    <scope>NUCLEOTIDE SEQUENCE [LARGE SCALE GENOMIC DNA]</scope>
    <source>
        <strain evidence="3 4">A5</strain>
    </source>
</reference>
<reference evidence="3 4" key="2">
    <citation type="submission" date="2017-09" db="EMBL/GenBank/DDBJ databases">
        <title>Extensive intraspecific genome diversity in a model arbuscular mycorrhizal fungus.</title>
        <authorList>
            <person name="Chen E.C."/>
            <person name="Morin E."/>
            <person name="Beaudet D."/>
            <person name="Noel J."/>
            <person name="Ndikumana S."/>
            <person name="Charron P."/>
            <person name="St-Onge C."/>
            <person name="Giorgi J."/>
            <person name="Grigoriev I.V."/>
            <person name="Roux C."/>
            <person name="Martin F.M."/>
            <person name="Corradi N."/>
        </authorList>
    </citation>
    <scope>NUCLEOTIDE SEQUENCE [LARGE SCALE GENOMIC DNA]</scope>
    <source>
        <strain evidence="3 4">A5</strain>
    </source>
</reference>
<evidence type="ECO:0000313" key="4">
    <source>
        <dbReference type="Proteomes" id="UP000232722"/>
    </source>
</evidence>
<dbReference type="AlphaFoldDB" id="A0A2I1DSS2"/>
<organism evidence="3 4">
    <name type="scientific">Rhizophagus irregularis</name>
    <dbReference type="NCBI Taxonomy" id="588596"/>
    <lineage>
        <taxon>Eukaryota</taxon>
        <taxon>Fungi</taxon>
        <taxon>Fungi incertae sedis</taxon>
        <taxon>Mucoromycota</taxon>
        <taxon>Glomeromycotina</taxon>
        <taxon>Glomeromycetes</taxon>
        <taxon>Glomerales</taxon>
        <taxon>Glomeraceae</taxon>
        <taxon>Rhizophagus</taxon>
    </lineage>
</organism>
<keyword evidence="1" id="KW-0472">Membrane</keyword>
<feature type="transmembrane region" description="Helical" evidence="1">
    <location>
        <begin position="20"/>
        <end position="39"/>
    </location>
</feature>
<dbReference type="EMBL" id="CAGKOT010000011">
    <property type="protein sequence ID" value="CAB5357181.1"/>
    <property type="molecule type" value="Genomic_DNA"/>
</dbReference>
<dbReference type="VEuPathDB" id="FungiDB:RhiirA1_449322"/>
<dbReference type="Proteomes" id="UP000684084">
    <property type="component" value="Unassembled WGS sequence"/>
</dbReference>
<keyword evidence="1" id="KW-0812">Transmembrane</keyword>
<reference evidence="2" key="3">
    <citation type="submission" date="2020-05" db="EMBL/GenBank/DDBJ databases">
        <authorList>
            <person name="Rincon C."/>
            <person name="Sanders R I."/>
            <person name="Robbins C."/>
            <person name="Chaturvedi A."/>
        </authorList>
    </citation>
    <scope>NUCLEOTIDE SEQUENCE</scope>
    <source>
        <strain evidence="2">CHB12</strain>
    </source>
</reference>
<protein>
    <submittedName>
        <fullName evidence="3">Uncharacterized protein</fullName>
    </submittedName>
</protein>